<organism evidence="4">
    <name type="scientific">Conus geographus</name>
    <name type="common">Geography cone</name>
    <name type="synonym">Nubecula geographus</name>
    <dbReference type="NCBI Taxonomy" id="6491"/>
    <lineage>
        <taxon>Eukaryota</taxon>
        <taxon>Metazoa</taxon>
        <taxon>Spiralia</taxon>
        <taxon>Lophotrochozoa</taxon>
        <taxon>Mollusca</taxon>
        <taxon>Gastropoda</taxon>
        <taxon>Caenogastropoda</taxon>
        <taxon>Neogastropoda</taxon>
        <taxon>Conoidea</taxon>
        <taxon>Conidae</taxon>
        <taxon>Conus</taxon>
        <taxon>Gastridium</taxon>
    </lineage>
</organism>
<feature type="signal peptide" evidence="3">
    <location>
        <begin position="1"/>
        <end position="22"/>
    </location>
</feature>
<dbReference type="AlphaFoldDB" id="X5IA06"/>
<evidence type="ECO:0000256" key="2">
    <source>
        <dbReference type="ARBA" id="ARBA00022525"/>
    </source>
</evidence>
<dbReference type="InterPro" id="IPR004214">
    <property type="entry name" value="Conotoxin"/>
</dbReference>
<dbReference type="Pfam" id="PF02950">
    <property type="entry name" value="Conotoxin"/>
    <property type="match status" value="1"/>
</dbReference>
<keyword evidence="3" id="KW-0732">Signal</keyword>
<dbReference type="GO" id="GO:0008200">
    <property type="term" value="F:ion channel inhibitor activity"/>
    <property type="evidence" value="ECO:0007669"/>
    <property type="project" value="InterPro"/>
</dbReference>
<evidence type="ECO:0000313" key="4">
    <source>
        <dbReference type="EMBL" id="BAO65617.1"/>
    </source>
</evidence>
<protein>
    <submittedName>
        <fullName evidence="4">G084 VD Superfamily O1 precursor conopeptide</fullName>
    </submittedName>
</protein>
<name>X5IA06_CONGE</name>
<dbReference type="EMBL" id="AB910849">
    <property type="protein sequence ID" value="BAO65617.1"/>
    <property type="molecule type" value="mRNA"/>
</dbReference>
<dbReference type="GO" id="GO:0005576">
    <property type="term" value="C:extracellular region"/>
    <property type="evidence" value="ECO:0007669"/>
    <property type="project" value="UniProtKB-SubCell"/>
</dbReference>
<evidence type="ECO:0000256" key="3">
    <source>
        <dbReference type="SAM" id="SignalP"/>
    </source>
</evidence>
<reference evidence="4" key="1">
    <citation type="journal article" date="2014" name="Nat. Commun.">
        <title>Evolution of separate predation- and defence-evoked venoms in carnivorous cone snails.</title>
        <authorList>
            <person name="Dutertre S."/>
            <person name="Jin A.-H."/>
            <person name="Vetter I."/>
            <person name="Hamilton B."/>
            <person name="Sunagar K."/>
            <person name="Lavergne V."/>
            <person name="Dutertre V."/>
            <person name="Fry B.G."/>
            <person name="Antunes A."/>
            <person name="Venter D.J."/>
            <person name="Alewood P.F."/>
            <person name="Lewis R.J."/>
        </authorList>
    </citation>
    <scope>NUCLEOTIDE SEQUENCE</scope>
    <source>
        <strain evidence="4">G084</strain>
        <tissue evidence="4">Venom duct</tissue>
    </source>
</reference>
<comment type="subcellular location">
    <subcellularLocation>
        <location evidence="1">Secreted</location>
    </subcellularLocation>
</comment>
<evidence type="ECO:0000256" key="1">
    <source>
        <dbReference type="ARBA" id="ARBA00004613"/>
    </source>
</evidence>
<proteinExistence type="evidence at transcript level"/>
<sequence length="78" mass="8886">MNLTCVLIIAVLFLTACQLLTADDSRDKQKYRAVRLGDAMRIFKTREKLCGELYDGCHDQRCCPGLTCDTLFQCVRHS</sequence>
<accession>X5IA06</accession>
<keyword evidence="2" id="KW-0964">Secreted</keyword>
<feature type="chain" id="PRO_5004957491" evidence="3">
    <location>
        <begin position="23"/>
        <end position="78"/>
    </location>
</feature>